<reference evidence="3 4" key="1">
    <citation type="journal article" date="2015" name="Genome Announc.">
        <title>Expanding the biotechnology potential of lactobacilli through comparative genomics of 213 strains and associated genera.</title>
        <authorList>
            <person name="Sun Z."/>
            <person name="Harris H.M."/>
            <person name="McCann A."/>
            <person name="Guo C."/>
            <person name="Argimon S."/>
            <person name="Zhang W."/>
            <person name="Yang X."/>
            <person name="Jeffery I.B."/>
            <person name="Cooney J.C."/>
            <person name="Kagawa T.F."/>
            <person name="Liu W."/>
            <person name="Song Y."/>
            <person name="Salvetti E."/>
            <person name="Wrobel A."/>
            <person name="Rasinkangas P."/>
            <person name="Parkhill J."/>
            <person name="Rea M.C."/>
            <person name="O'Sullivan O."/>
            <person name="Ritari J."/>
            <person name="Douillard F.P."/>
            <person name="Paul Ross R."/>
            <person name="Yang R."/>
            <person name="Briner A.E."/>
            <person name="Felis G.E."/>
            <person name="de Vos W.M."/>
            <person name="Barrangou R."/>
            <person name="Klaenhammer T.R."/>
            <person name="Caufield P.W."/>
            <person name="Cui Y."/>
            <person name="Zhang H."/>
            <person name="O'Toole P.W."/>
        </authorList>
    </citation>
    <scope>NUCLEOTIDE SEQUENCE [LARGE SCALE GENOMIC DNA]</scope>
    <source>
        <strain evidence="3 4">DSM 21376</strain>
    </source>
</reference>
<comment type="caution">
    <text evidence="3">The sequence shown here is derived from an EMBL/GenBank/DDBJ whole genome shotgun (WGS) entry which is preliminary data.</text>
</comment>
<protein>
    <recommendedName>
        <fullName evidence="2">Thiamine-binding protein domain-containing protein</fullName>
    </recommendedName>
</protein>
<dbReference type="InterPro" id="IPR029756">
    <property type="entry name" value="MTH1187/YkoF-like"/>
</dbReference>
<sequence>MNNAAMAIQVLPQETDTEKLIKIVDAAIAEIKASGLNYEVGSFETTIEGNLDELVALIPAIQQACVAAGAEMLSNYIKLSYAPEKHLLTTDEKLQKYRNND</sequence>
<dbReference type="EMBL" id="AYZF01000008">
    <property type="protein sequence ID" value="KRN07146.1"/>
    <property type="molecule type" value="Genomic_DNA"/>
</dbReference>
<dbReference type="STRING" id="1423806.FD15_GL000718"/>
<dbReference type="PANTHER" id="PTHR33777:SF1">
    <property type="entry name" value="UPF0045 PROTEIN ECM15"/>
    <property type="match status" value="1"/>
</dbReference>
<dbReference type="eggNOG" id="COG0011">
    <property type="taxonomic scope" value="Bacteria"/>
</dbReference>
<dbReference type="Pfam" id="PF01910">
    <property type="entry name" value="Thiamine_BP"/>
    <property type="match status" value="1"/>
</dbReference>
<evidence type="ECO:0000313" key="3">
    <source>
        <dbReference type="EMBL" id="KRN07146.1"/>
    </source>
</evidence>
<dbReference type="SUPFAM" id="SSF89957">
    <property type="entry name" value="MTH1187/YkoF-like"/>
    <property type="match status" value="1"/>
</dbReference>
<keyword evidence="4" id="KW-1185">Reference proteome</keyword>
<dbReference type="GO" id="GO:0005829">
    <property type="term" value="C:cytosol"/>
    <property type="evidence" value="ECO:0007669"/>
    <property type="project" value="TreeGrafter"/>
</dbReference>
<dbReference type="InterPro" id="IPR002767">
    <property type="entry name" value="Thiamine_BP"/>
</dbReference>
<dbReference type="PATRIC" id="fig|1423806.3.peg.730"/>
<name>A0A023CXU8_9LACO</name>
<evidence type="ECO:0000256" key="1">
    <source>
        <dbReference type="ARBA" id="ARBA00010272"/>
    </source>
</evidence>
<dbReference type="PANTHER" id="PTHR33777">
    <property type="entry name" value="UPF0045 PROTEIN ECM15"/>
    <property type="match status" value="1"/>
</dbReference>
<dbReference type="Proteomes" id="UP000050961">
    <property type="component" value="Unassembled WGS sequence"/>
</dbReference>
<feature type="domain" description="Thiamine-binding protein" evidence="2">
    <location>
        <begin position="6"/>
        <end position="97"/>
    </location>
</feature>
<dbReference type="InterPro" id="IPR051614">
    <property type="entry name" value="UPF0045_domain"/>
</dbReference>
<dbReference type="AlphaFoldDB" id="A0A023CXU8"/>
<dbReference type="Gene3D" id="3.30.70.930">
    <property type="match status" value="1"/>
</dbReference>
<organism evidence="3 4">
    <name type="scientific">Liquorilactobacillus sucicola DSM 21376 = JCM 15457</name>
    <dbReference type="NCBI Taxonomy" id="1423806"/>
    <lineage>
        <taxon>Bacteria</taxon>
        <taxon>Bacillati</taxon>
        <taxon>Bacillota</taxon>
        <taxon>Bacilli</taxon>
        <taxon>Lactobacillales</taxon>
        <taxon>Lactobacillaceae</taxon>
        <taxon>Liquorilactobacillus</taxon>
    </lineage>
</organism>
<evidence type="ECO:0000259" key="2">
    <source>
        <dbReference type="Pfam" id="PF01910"/>
    </source>
</evidence>
<dbReference type="RefSeq" id="WP_201769995.1">
    <property type="nucleotide sequence ID" value="NZ_AYZF01000008.1"/>
</dbReference>
<comment type="similarity">
    <text evidence="1">Belongs to the UPF0045 family.</text>
</comment>
<accession>A0A023CXU8</accession>
<proteinExistence type="inferred from homology"/>
<evidence type="ECO:0000313" key="4">
    <source>
        <dbReference type="Proteomes" id="UP000050961"/>
    </source>
</evidence>
<gene>
    <name evidence="3" type="ORF">FD15_GL000718</name>
</gene>